<gene>
    <name evidence="2" type="ORF">H6A01_03420</name>
</gene>
<name>A0ABS2GGW2_9FIRM</name>
<evidence type="ECO:0000259" key="1">
    <source>
        <dbReference type="Pfam" id="PF11823"/>
    </source>
</evidence>
<dbReference type="Proteomes" id="UP000707138">
    <property type="component" value="Unassembled WGS sequence"/>
</dbReference>
<proteinExistence type="predicted"/>
<reference evidence="2 3" key="1">
    <citation type="journal article" date="2021" name="Sci. Rep.">
        <title>The distribution of antibiotic resistance genes in chicken gut microbiota commensals.</title>
        <authorList>
            <person name="Juricova H."/>
            <person name="Matiasovicova J."/>
            <person name="Kubasova T."/>
            <person name="Cejkova D."/>
            <person name="Rychlik I."/>
        </authorList>
    </citation>
    <scope>NUCLEOTIDE SEQUENCE [LARGE SCALE GENOMIC DNA]</scope>
    <source>
        <strain evidence="2 3">An537</strain>
    </source>
</reference>
<dbReference type="Pfam" id="PF11823">
    <property type="entry name" value="Se_S_carrier"/>
    <property type="match status" value="1"/>
</dbReference>
<protein>
    <submittedName>
        <fullName evidence="2">DUF3343 domain-containing protein</fullName>
    </submittedName>
</protein>
<dbReference type="InterPro" id="IPR021778">
    <property type="entry name" value="Se/S_carrier-like"/>
</dbReference>
<evidence type="ECO:0000313" key="3">
    <source>
        <dbReference type="Proteomes" id="UP000707138"/>
    </source>
</evidence>
<comment type="caution">
    <text evidence="2">The sequence shown here is derived from an EMBL/GenBank/DDBJ whole genome shotgun (WGS) entry which is preliminary data.</text>
</comment>
<dbReference type="RefSeq" id="WP_205087560.1">
    <property type="nucleotide sequence ID" value="NZ_CATYZF010000077.1"/>
</dbReference>
<sequence length="93" mass="10193">MDTLIMFTSYYFATKAETLFKEKGLVMKLIPTPPQLHHACGLCILLKRVDLGTALGYMRDNGISHSGVYSYGGSAKDCVKLSADELFGESLRG</sequence>
<evidence type="ECO:0000313" key="2">
    <source>
        <dbReference type="EMBL" id="MBM6912383.1"/>
    </source>
</evidence>
<feature type="domain" description="Putative Se/S carrier protein-like" evidence="1">
    <location>
        <begin position="4"/>
        <end position="69"/>
    </location>
</feature>
<dbReference type="EMBL" id="JACJLA010000004">
    <property type="protein sequence ID" value="MBM6912383.1"/>
    <property type="molecule type" value="Genomic_DNA"/>
</dbReference>
<keyword evidence="3" id="KW-1185">Reference proteome</keyword>
<accession>A0ABS2GGW2</accession>
<organism evidence="2 3">
    <name type="scientific">Veillonella magna</name>
    <dbReference type="NCBI Taxonomy" id="464322"/>
    <lineage>
        <taxon>Bacteria</taxon>
        <taxon>Bacillati</taxon>
        <taxon>Bacillota</taxon>
        <taxon>Negativicutes</taxon>
        <taxon>Veillonellales</taxon>
        <taxon>Veillonellaceae</taxon>
        <taxon>Veillonella</taxon>
    </lineage>
</organism>